<protein>
    <recommendedName>
        <fullName evidence="4">phosphopyruvate hydratase</fullName>
        <ecNumber evidence="4">4.2.1.11</ecNumber>
    </recommendedName>
</protein>
<dbReference type="GO" id="GO:0006096">
    <property type="term" value="P:glycolytic process"/>
    <property type="evidence" value="ECO:0007669"/>
    <property type="project" value="UniProtKB-UniPathway"/>
</dbReference>
<keyword evidence="6" id="KW-0324">Glycolysis</keyword>
<gene>
    <name evidence="11" type="ORF">METZ01_LOCUS62513</name>
</gene>
<keyword evidence="7" id="KW-0456">Lyase</keyword>
<dbReference type="SUPFAM" id="SSF51604">
    <property type="entry name" value="Enolase C-terminal domain-like"/>
    <property type="match status" value="1"/>
</dbReference>
<proteinExistence type="inferred from homology"/>
<organism evidence="11">
    <name type="scientific">marine metagenome</name>
    <dbReference type="NCBI Taxonomy" id="408172"/>
    <lineage>
        <taxon>unclassified sequences</taxon>
        <taxon>metagenomes</taxon>
        <taxon>ecological metagenomes</taxon>
    </lineage>
</organism>
<dbReference type="SUPFAM" id="SSF54826">
    <property type="entry name" value="Enolase N-terminal domain-like"/>
    <property type="match status" value="1"/>
</dbReference>
<dbReference type="SMART" id="SM01192">
    <property type="entry name" value="Enolase_C"/>
    <property type="match status" value="1"/>
</dbReference>
<evidence type="ECO:0000256" key="1">
    <source>
        <dbReference type="ARBA" id="ARBA00001946"/>
    </source>
</evidence>
<name>A0A381T1N7_9ZZZZ</name>
<dbReference type="InterPro" id="IPR000941">
    <property type="entry name" value="Enolase"/>
</dbReference>
<dbReference type="HAMAP" id="MF_00318">
    <property type="entry name" value="Enolase"/>
    <property type="match status" value="1"/>
</dbReference>
<dbReference type="InterPro" id="IPR020810">
    <property type="entry name" value="Enolase_C"/>
</dbReference>
<dbReference type="InterPro" id="IPR029017">
    <property type="entry name" value="Enolase-like_N"/>
</dbReference>
<dbReference type="SFLD" id="SFLDG00178">
    <property type="entry name" value="enolase"/>
    <property type="match status" value="1"/>
</dbReference>
<sequence length="428" mass="46112">MSEIKSIHGRQILDSRGNPTLEVEITLENGSRGKSSVPSGASTGSQEAVELRDRDRPEFHGKGVYSAVTNINTEIQKTLIGKSVLEQNEIDKTLIELDGTENKSRLGANAILAVSLASAHSAASFLGKELFQHFNPSNCGLPVPQMNIINGGEHADNNIDIQEFMILPIGADSFSEALRLGVEVFHSLKSVLKNQGLSTAVGDEGGFAPNLPSNIAALDIIQAAIELAGFQSGKDIYLGLDVAASEFCEDGKYHFSSTGQTFDSDEFVEYLTKISTDYPIISIEDGLSEDDWAGWEKLTQSIGDRVQLVGDDVFVTNTTIFQAGINKGIANSILIKPNQIGTLTETFAALEMAESSNYTAIISHRSGETADTTIADIAVSSSATQIKTGSLSRSDRVEKYNRLLRIEEILAQDAVYLGQNAFSPLFDL</sequence>
<feature type="domain" description="Enolase C-terminal TIM barrel" evidence="9">
    <location>
        <begin position="138"/>
        <end position="424"/>
    </location>
</feature>
<evidence type="ECO:0000256" key="4">
    <source>
        <dbReference type="ARBA" id="ARBA00012058"/>
    </source>
</evidence>
<evidence type="ECO:0000256" key="7">
    <source>
        <dbReference type="ARBA" id="ARBA00023239"/>
    </source>
</evidence>
<evidence type="ECO:0000256" key="5">
    <source>
        <dbReference type="ARBA" id="ARBA00022842"/>
    </source>
</evidence>
<dbReference type="InterPro" id="IPR020811">
    <property type="entry name" value="Enolase_N"/>
</dbReference>
<dbReference type="Gene3D" id="3.20.20.120">
    <property type="entry name" value="Enolase-like C-terminal domain"/>
    <property type="match status" value="1"/>
</dbReference>
<evidence type="ECO:0000259" key="10">
    <source>
        <dbReference type="SMART" id="SM01193"/>
    </source>
</evidence>
<evidence type="ECO:0000256" key="3">
    <source>
        <dbReference type="ARBA" id="ARBA00009604"/>
    </source>
</evidence>
<dbReference type="InterPro" id="IPR036849">
    <property type="entry name" value="Enolase-like_C_sf"/>
</dbReference>
<evidence type="ECO:0000313" key="11">
    <source>
        <dbReference type="EMBL" id="SVA09659.1"/>
    </source>
</evidence>
<dbReference type="UniPathway" id="UPA00109">
    <property type="reaction ID" value="UER00187"/>
</dbReference>
<dbReference type="Pfam" id="PF03952">
    <property type="entry name" value="Enolase_N"/>
    <property type="match status" value="1"/>
</dbReference>
<dbReference type="SMART" id="SM01193">
    <property type="entry name" value="Enolase_N"/>
    <property type="match status" value="1"/>
</dbReference>
<reference evidence="11" key="1">
    <citation type="submission" date="2018-05" db="EMBL/GenBank/DDBJ databases">
        <authorList>
            <person name="Lanie J.A."/>
            <person name="Ng W.-L."/>
            <person name="Kazmierczak K.M."/>
            <person name="Andrzejewski T.M."/>
            <person name="Davidsen T.M."/>
            <person name="Wayne K.J."/>
            <person name="Tettelin H."/>
            <person name="Glass J.I."/>
            <person name="Rusch D."/>
            <person name="Podicherti R."/>
            <person name="Tsui H.-C.T."/>
            <person name="Winkler M.E."/>
        </authorList>
    </citation>
    <scope>NUCLEOTIDE SEQUENCE</scope>
</reference>
<dbReference type="Gene3D" id="3.30.390.10">
    <property type="entry name" value="Enolase-like, N-terminal domain"/>
    <property type="match status" value="1"/>
</dbReference>
<dbReference type="GO" id="GO:0000287">
    <property type="term" value="F:magnesium ion binding"/>
    <property type="evidence" value="ECO:0007669"/>
    <property type="project" value="InterPro"/>
</dbReference>
<feature type="compositionally biased region" description="Polar residues" evidence="8">
    <location>
        <begin position="29"/>
        <end position="46"/>
    </location>
</feature>
<evidence type="ECO:0000256" key="8">
    <source>
        <dbReference type="SAM" id="MobiDB-lite"/>
    </source>
</evidence>
<evidence type="ECO:0000256" key="6">
    <source>
        <dbReference type="ARBA" id="ARBA00023152"/>
    </source>
</evidence>
<dbReference type="SFLD" id="SFLDS00001">
    <property type="entry name" value="Enolase"/>
    <property type="match status" value="1"/>
</dbReference>
<dbReference type="PROSITE" id="PS00164">
    <property type="entry name" value="ENOLASE"/>
    <property type="match status" value="1"/>
</dbReference>
<feature type="domain" description="Enolase N-terminal" evidence="10">
    <location>
        <begin position="4"/>
        <end position="134"/>
    </location>
</feature>
<dbReference type="GO" id="GO:0004634">
    <property type="term" value="F:phosphopyruvate hydratase activity"/>
    <property type="evidence" value="ECO:0007669"/>
    <property type="project" value="UniProtKB-EC"/>
</dbReference>
<accession>A0A381T1N7</accession>
<dbReference type="PANTHER" id="PTHR11902">
    <property type="entry name" value="ENOLASE"/>
    <property type="match status" value="1"/>
</dbReference>
<keyword evidence="5" id="KW-0460">Magnesium</keyword>
<evidence type="ECO:0000259" key="9">
    <source>
        <dbReference type="SMART" id="SM01192"/>
    </source>
</evidence>
<dbReference type="PIRSF" id="PIRSF001400">
    <property type="entry name" value="Enolase"/>
    <property type="match status" value="1"/>
</dbReference>
<dbReference type="PANTHER" id="PTHR11902:SF1">
    <property type="entry name" value="ENOLASE"/>
    <property type="match status" value="1"/>
</dbReference>
<evidence type="ECO:0000256" key="2">
    <source>
        <dbReference type="ARBA" id="ARBA00005031"/>
    </source>
</evidence>
<dbReference type="EMBL" id="UINC01003838">
    <property type="protein sequence ID" value="SVA09659.1"/>
    <property type="molecule type" value="Genomic_DNA"/>
</dbReference>
<dbReference type="NCBIfam" id="TIGR01060">
    <property type="entry name" value="eno"/>
    <property type="match status" value="1"/>
</dbReference>
<dbReference type="InterPro" id="IPR020809">
    <property type="entry name" value="Enolase_CS"/>
</dbReference>
<dbReference type="CDD" id="cd03313">
    <property type="entry name" value="enolase"/>
    <property type="match status" value="1"/>
</dbReference>
<feature type="region of interest" description="Disordered" evidence="8">
    <location>
        <begin position="29"/>
        <end position="55"/>
    </location>
</feature>
<dbReference type="GO" id="GO:0000015">
    <property type="term" value="C:phosphopyruvate hydratase complex"/>
    <property type="evidence" value="ECO:0007669"/>
    <property type="project" value="InterPro"/>
</dbReference>
<dbReference type="EC" id="4.2.1.11" evidence="4"/>
<comment type="cofactor">
    <cofactor evidence="1">
        <name>Mg(2+)</name>
        <dbReference type="ChEBI" id="CHEBI:18420"/>
    </cofactor>
</comment>
<dbReference type="SFLD" id="SFLDF00002">
    <property type="entry name" value="enolase"/>
    <property type="match status" value="1"/>
</dbReference>
<dbReference type="FunFam" id="3.30.390.10:FF:000001">
    <property type="entry name" value="Enolase"/>
    <property type="match status" value="1"/>
</dbReference>
<comment type="similarity">
    <text evidence="3">Belongs to the enolase family.</text>
</comment>
<dbReference type="Pfam" id="PF00113">
    <property type="entry name" value="Enolase_C"/>
    <property type="match status" value="1"/>
</dbReference>
<dbReference type="PRINTS" id="PR00148">
    <property type="entry name" value="ENOLASE"/>
</dbReference>
<comment type="pathway">
    <text evidence="2">Carbohydrate degradation; glycolysis; pyruvate from D-glyceraldehyde 3-phosphate: step 4/5.</text>
</comment>
<dbReference type="AlphaFoldDB" id="A0A381T1N7"/>